<keyword evidence="7" id="KW-0436">Ligase</keyword>
<keyword evidence="2" id="KW-0479">Metal-binding</keyword>
<dbReference type="EMBL" id="QFQJ01000128">
    <property type="protein sequence ID" value="PZQ85179.1"/>
    <property type="molecule type" value="Genomic_DNA"/>
</dbReference>
<gene>
    <name evidence="5" type="ORF">DI542_16435</name>
    <name evidence="6" type="ORF">I6G67_00030</name>
    <name evidence="7" type="ORF">NCTC10308_00048</name>
</gene>
<dbReference type="PANTHER" id="PTHR43462">
    <property type="entry name" value="ALANYL-TRNA EDITING PROTEIN"/>
    <property type="match status" value="1"/>
</dbReference>
<dbReference type="PANTHER" id="PTHR43462:SF2">
    <property type="entry name" value="THREONYL AND ALANYL TRNA SYNTHETASE SECOND ADDITIONAL DOMAIN-CONTAINING PROTEIN"/>
    <property type="match status" value="1"/>
</dbReference>
<feature type="domain" description="Threonyl/alanyl tRNA synthetase SAD" evidence="4">
    <location>
        <begin position="175"/>
        <end position="196"/>
    </location>
</feature>
<evidence type="ECO:0000313" key="5">
    <source>
        <dbReference type="EMBL" id="PZQ85179.1"/>
    </source>
</evidence>
<protein>
    <submittedName>
        <fullName evidence="6">Alanyl-tRNA editing protein</fullName>
    </submittedName>
    <submittedName>
        <fullName evidence="7">Alanyl-tRNA synthetase</fullName>
    </submittedName>
</protein>
<name>A0A2W5R8P1_ACIJO</name>
<proteinExistence type="predicted"/>
<dbReference type="InterPro" id="IPR018163">
    <property type="entry name" value="Thr/Ala-tRNA-synth_IIc_edit"/>
</dbReference>
<evidence type="ECO:0000313" key="7">
    <source>
        <dbReference type="EMBL" id="SSX66814.1"/>
    </source>
</evidence>
<dbReference type="SUPFAM" id="SSF50447">
    <property type="entry name" value="Translation proteins"/>
    <property type="match status" value="1"/>
</dbReference>
<organism evidence="5 8">
    <name type="scientific">Acinetobacter johnsonii</name>
    <dbReference type="NCBI Taxonomy" id="40214"/>
    <lineage>
        <taxon>Bacteria</taxon>
        <taxon>Pseudomonadati</taxon>
        <taxon>Pseudomonadota</taxon>
        <taxon>Gammaproteobacteria</taxon>
        <taxon>Moraxellales</taxon>
        <taxon>Moraxellaceae</taxon>
        <taxon>Acinetobacter</taxon>
    </lineage>
</organism>
<dbReference type="GO" id="GO:0043039">
    <property type="term" value="P:tRNA aminoacylation"/>
    <property type="evidence" value="ECO:0007669"/>
    <property type="project" value="InterPro"/>
</dbReference>
<geneLocation type="plasmid" evidence="6 10">
    <name>unnamed1</name>
</geneLocation>
<dbReference type="InterPro" id="IPR051335">
    <property type="entry name" value="Alanyl-tRNA_Editing_Enzymes"/>
</dbReference>
<keyword evidence="7" id="KW-0030">Aminoacyl-tRNA synthetase</keyword>
<evidence type="ECO:0000313" key="8">
    <source>
        <dbReference type="Proteomes" id="UP000249282"/>
    </source>
</evidence>
<dbReference type="EMBL" id="CP065663">
    <property type="protein sequence ID" value="QPS02403.1"/>
    <property type="molecule type" value="Genomic_DNA"/>
</dbReference>
<dbReference type="Gene3D" id="2.40.30.130">
    <property type="match status" value="1"/>
</dbReference>
<sequence>MTQALYLNDVKTAKVDVLSCQISKDGLFEVRLSETPFHPQGGGQPSDIGTIYNVQVMHVTMHEQDIIHYCANEVPLGIALAQVDVTKRNYFSRLHSAGHLIAHIVQLFGWTPIKAQHWPNDAKVQFIEGDNIKDVDSASVQKICNQYIQQAFATQISQNSNGYREVGFGDLGAFPCGGTHVKNLSEINQINITEFKFKKGKLTIKYQVSEEH</sequence>
<dbReference type="Proteomes" id="UP000254227">
    <property type="component" value="Unassembled WGS sequence"/>
</dbReference>
<dbReference type="InterPro" id="IPR012947">
    <property type="entry name" value="tRNA_SAD"/>
</dbReference>
<keyword evidence="3" id="KW-0862">Zinc</keyword>
<reference evidence="5 8" key="1">
    <citation type="submission" date="2017-11" db="EMBL/GenBank/DDBJ databases">
        <title>Infants hospitalized years apart are colonized by the same room-sourced microbial strains.</title>
        <authorList>
            <person name="Brooks B."/>
            <person name="Olm M.R."/>
            <person name="Firek B.A."/>
            <person name="Baker R."/>
            <person name="Thomas B.C."/>
            <person name="Morowitz M.J."/>
            <person name="Banfield J.F."/>
        </authorList>
    </citation>
    <scope>NUCLEOTIDE SEQUENCE [LARGE SCALE GENOMIC DNA]</scope>
    <source>
        <strain evidence="5">S2_003_000_R3_20</strain>
    </source>
</reference>
<dbReference type="Pfam" id="PF07973">
    <property type="entry name" value="tRNA_SAD"/>
    <property type="match status" value="1"/>
</dbReference>
<dbReference type="InterPro" id="IPR009000">
    <property type="entry name" value="Transl_B-barrel_sf"/>
</dbReference>
<dbReference type="Gene3D" id="3.30.980.10">
    <property type="entry name" value="Threonyl-trna Synthetase, Chain A, domain 2"/>
    <property type="match status" value="1"/>
</dbReference>
<dbReference type="GO" id="GO:0046872">
    <property type="term" value="F:metal ion binding"/>
    <property type="evidence" value="ECO:0007669"/>
    <property type="project" value="UniProtKB-KW"/>
</dbReference>
<evidence type="ECO:0000313" key="6">
    <source>
        <dbReference type="EMBL" id="QPS02403.1"/>
    </source>
</evidence>
<dbReference type="RefSeq" id="WP_005401984.1">
    <property type="nucleotide sequence ID" value="NZ_BBTB01000065.1"/>
</dbReference>
<dbReference type="EMBL" id="UFRV01000005">
    <property type="protein sequence ID" value="SSX66814.1"/>
    <property type="molecule type" value="Genomic_DNA"/>
</dbReference>
<evidence type="ECO:0000313" key="9">
    <source>
        <dbReference type="Proteomes" id="UP000254227"/>
    </source>
</evidence>
<comment type="cofactor">
    <cofactor evidence="1">
        <name>Zn(2+)</name>
        <dbReference type="ChEBI" id="CHEBI:29105"/>
    </cofactor>
</comment>
<dbReference type="Proteomes" id="UP000249282">
    <property type="component" value="Unassembled WGS sequence"/>
</dbReference>
<evidence type="ECO:0000313" key="10">
    <source>
        <dbReference type="Proteomes" id="UP000595107"/>
    </source>
</evidence>
<evidence type="ECO:0000256" key="1">
    <source>
        <dbReference type="ARBA" id="ARBA00001947"/>
    </source>
</evidence>
<dbReference type="GO" id="GO:0004812">
    <property type="term" value="F:aminoacyl-tRNA ligase activity"/>
    <property type="evidence" value="ECO:0007669"/>
    <property type="project" value="UniProtKB-KW"/>
</dbReference>
<accession>A0A2W5R8P1</accession>
<evidence type="ECO:0000256" key="2">
    <source>
        <dbReference type="ARBA" id="ARBA00022723"/>
    </source>
</evidence>
<reference evidence="7 9" key="2">
    <citation type="submission" date="2018-06" db="EMBL/GenBank/DDBJ databases">
        <authorList>
            <consortium name="Pathogen Informatics"/>
            <person name="Doyle S."/>
        </authorList>
    </citation>
    <scope>NUCLEOTIDE SEQUENCE [LARGE SCALE GENOMIC DNA]</scope>
    <source>
        <strain evidence="7 9">NCTC10308</strain>
    </source>
</reference>
<evidence type="ECO:0000259" key="4">
    <source>
        <dbReference type="Pfam" id="PF07973"/>
    </source>
</evidence>
<dbReference type="GO" id="GO:0005524">
    <property type="term" value="F:ATP binding"/>
    <property type="evidence" value="ECO:0007669"/>
    <property type="project" value="InterPro"/>
</dbReference>
<keyword evidence="6" id="KW-0614">Plasmid</keyword>
<dbReference type="AlphaFoldDB" id="A0A2W5R8P1"/>
<dbReference type="Proteomes" id="UP000595107">
    <property type="component" value="Plasmid unnamed1"/>
</dbReference>
<evidence type="ECO:0000256" key="3">
    <source>
        <dbReference type="ARBA" id="ARBA00022833"/>
    </source>
</evidence>
<reference evidence="6 10" key="3">
    <citation type="submission" date="2020-12" db="EMBL/GenBank/DDBJ databases">
        <title>FDA dAtabase for Regulatory Grade micrObial Sequences (FDA-ARGOS): Supporting development and validation of Infectious Disease Dx tests.</title>
        <authorList>
            <person name="Sproer C."/>
            <person name="Gronow S."/>
            <person name="Severitt S."/>
            <person name="Schroder I."/>
            <person name="Tallon L."/>
            <person name="Sadzewicz L."/>
            <person name="Zhao X."/>
            <person name="Boylan J."/>
            <person name="Ott S."/>
            <person name="Bowen H."/>
            <person name="Vavikolanu K."/>
            <person name="Mehta A."/>
            <person name="Aluvathingal J."/>
            <person name="Nadendla S."/>
            <person name="Lowell S."/>
            <person name="Myers T."/>
            <person name="Yan Y."/>
            <person name="Sichtig H."/>
        </authorList>
    </citation>
    <scope>NUCLEOTIDE SEQUENCE [LARGE SCALE GENOMIC DNA]</scope>
    <source>
        <strain evidence="6 10">FDAARGOS_910</strain>
        <plasmid evidence="6 10">unnamed1</plasmid>
    </source>
</reference>
<dbReference type="SUPFAM" id="SSF55186">
    <property type="entry name" value="ThrRS/AlaRS common domain"/>
    <property type="match status" value="1"/>
</dbReference>